<keyword evidence="1" id="KW-1133">Transmembrane helix</keyword>
<feature type="transmembrane region" description="Helical" evidence="1">
    <location>
        <begin position="284"/>
        <end position="303"/>
    </location>
</feature>
<keyword evidence="1" id="KW-0472">Membrane</keyword>
<evidence type="ECO:0000313" key="3">
    <source>
        <dbReference type="Proteomes" id="UP001196565"/>
    </source>
</evidence>
<accession>A0ABS7A6K3</accession>
<evidence type="ECO:0000256" key="1">
    <source>
        <dbReference type="SAM" id="Phobius"/>
    </source>
</evidence>
<feature type="transmembrane region" description="Helical" evidence="1">
    <location>
        <begin position="309"/>
        <end position="328"/>
    </location>
</feature>
<feature type="transmembrane region" description="Helical" evidence="1">
    <location>
        <begin position="252"/>
        <end position="272"/>
    </location>
</feature>
<feature type="transmembrane region" description="Helical" evidence="1">
    <location>
        <begin position="340"/>
        <end position="361"/>
    </location>
</feature>
<keyword evidence="3" id="KW-1185">Reference proteome</keyword>
<keyword evidence="1" id="KW-0812">Transmembrane</keyword>
<reference evidence="2 3" key="1">
    <citation type="submission" date="2021-07" db="EMBL/GenBank/DDBJ databases">
        <authorList>
            <person name="So Y."/>
        </authorList>
    </citation>
    <scope>NUCLEOTIDE SEQUENCE [LARGE SCALE GENOMIC DNA]</scope>
    <source>
        <strain evidence="2 3">HJA6</strain>
    </source>
</reference>
<feature type="transmembrane region" description="Helical" evidence="1">
    <location>
        <begin position="194"/>
        <end position="216"/>
    </location>
</feature>
<organism evidence="2 3">
    <name type="scientific">Roseomonas alba</name>
    <dbReference type="NCBI Taxonomy" id="2846776"/>
    <lineage>
        <taxon>Bacteria</taxon>
        <taxon>Pseudomonadati</taxon>
        <taxon>Pseudomonadota</taxon>
        <taxon>Alphaproteobacteria</taxon>
        <taxon>Acetobacterales</taxon>
        <taxon>Roseomonadaceae</taxon>
        <taxon>Roseomonas</taxon>
    </lineage>
</organism>
<proteinExistence type="predicted"/>
<feature type="transmembrane region" description="Helical" evidence="1">
    <location>
        <begin position="93"/>
        <end position="113"/>
    </location>
</feature>
<gene>
    <name evidence="2" type="ORF">KPL78_03700</name>
</gene>
<evidence type="ECO:0008006" key="4">
    <source>
        <dbReference type="Google" id="ProtNLM"/>
    </source>
</evidence>
<dbReference type="EMBL" id="JAHYBZ010000001">
    <property type="protein sequence ID" value="MBW6396935.1"/>
    <property type="molecule type" value="Genomic_DNA"/>
</dbReference>
<evidence type="ECO:0000313" key="2">
    <source>
        <dbReference type="EMBL" id="MBW6396935.1"/>
    </source>
</evidence>
<dbReference type="Proteomes" id="UP001196565">
    <property type="component" value="Unassembled WGS sequence"/>
</dbReference>
<sequence length="435" mass="47753">MGLHASLGRPIWIDEFTHFAYAAEPTTREAWSLFLATADNIQHGQTGIYIILNYWTLNYLGLDATLLRLPSILSGVFLFSSAIMLFRVLGFSVLWQIVVVAALTGQHLLMYLLGEARPYAPIPAASAGLLLYYVARPQHPESWGMLLFGIFTAVFGTTMHVYFAVYWPVVCLVAYVHHRAVTHEAFSLRSLIRFANPGLVALGAGLYLLLGALTWLRGQPNLGLDPFEWLRQQGPLANFTNYSHTQFLDGSYAIAAIFTAAAMGALLLPAGLRGSAARLQAPALLVLLSLLLSVLIGWISYMADYWILPRQWVGSIALVAIGVVWFWAEAARLWARLTPLLGWALCGIAALIVSSQALNIIGVRLAELRTRLAEAPAVPPPEACEPPGALDLANMSNEDRNAVMVDLANRNIACGGPIWVVFRGYYTSQLAYWAR</sequence>
<name>A0ABS7A6K3_9PROT</name>
<protein>
    <recommendedName>
        <fullName evidence="4">Glycosyltransferase RgtA/B/C/D-like domain-containing protein</fullName>
    </recommendedName>
</protein>
<comment type="caution">
    <text evidence="2">The sequence shown here is derived from an EMBL/GenBank/DDBJ whole genome shotgun (WGS) entry which is preliminary data.</text>
</comment>
<feature type="transmembrane region" description="Helical" evidence="1">
    <location>
        <begin position="66"/>
        <end position="86"/>
    </location>
</feature>